<proteinExistence type="predicted"/>
<keyword evidence="2" id="KW-1185">Reference proteome</keyword>
<name>A0A251XHN3_CLAMM</name>
<evidence type="ECO:0000313" key="2">
    <source>
        <dbReference type="Proteomes" id="UP000195062"/>
    </source>
</evidence>
<protein>
    <submittedName>
        <fullName evidence="1">Uncharacterized protein</fullName>
    </submittedName>
</protein>
<organism evidence="1 2">
    <name type="scientific">Clavibacter michiganensis subsp. michiganensis</name>
    <dbReference type="NCBI Taxonomy" id="33013"/>
    <lineage>
        <taxon>Bacteria</taxon>
        <taxon>Bacillati</taxon>
        <taxon>Actinomycetota</taxon>
        <taxon>Actinomycetes</taxon>
        <taxon>Micrococcales</taxon>
        <taxon>Microbacteriaceae</taxon>
        <taxon>Clavibacter</taxon>
    </lineage>
</organism>
<dbReference type="Proteomes" id="UP000195062">
    <property type="component" value="Unassembled WGS sequence"/>
</dbReference>
<sequence>MGPDLALGTRLTGAASAGVAMPRLTAREPTSTMGMVARSALERRFVERPVAVSEDRLGSRGEVGSVMGMLVYSGRRARFPDAGVPR</sequence>
<accession>A0A251XHN3</accession>
<evidence type="ECO:0000313" key="1">
    <source>
        <dbReference type="EMBL" id="OUE02595.1"/>
    </source>
</evidence>
<comment type="caution">
    <text evidence="1">The sequence shown here is derived from an EMBL/GenBank/DDBJ whole genome shotgun (WGS) entry which is preliminary data.</text>
</comment>
<gene>
    <name evidence="1" type="ORF">CMMCAS07_11295</name>
</gene>
<dbReference type="EMBL" id="MDHH01000002">
    <property type="protein sequence ID" value="OUE02595.1"/>
    <property type="molecule type" value="Genomic_DNA"/>
</dbReference>
<reference evidence="1 2" key="1">
    <citation type="submission" date="2016-08" db="EMBL/GenBank/DDBJ databases">
        <title>Genome sequence of Clavibacter michiganensis subsp. michiganensis strain CASJ007.</title>
        <authorList>
            <person name="Thapa S.P."/>
            <person name="Coaker G."/>
        </authorList>
    </citation>
    <scope>NUCLEOTIDE SEQUENCE [LARGE SCALE GENOMIC DNA]</scope>
    <source>
        <strain evidence="1">CASJ007</strain>
    </source>
</reference>
<dbReference type="AlphaFoldDB" id="A0A251XHN3"/>